<organism evidence="2 3">
    <name type="scientific">Kribbella deserti</name>
    <dbReference type="NCBI Taxonomy" id="1926257"/>
    <lineage>
        <taxon>Bacteria</taxon>
        <taxon>Bacillati</taxon>
        <taxon>Actinomycetota</taxon>
        <taxon>Actinomycetes</taxon>
        <taxon>Propionibacteriales</taxon>
        <taxon>Kribbellaceae</taxon>
        <taxon>Kribbella</taxon>
    </lineage>
</organism>
<reference evidence="2 3" key="1">
    <citation type="submission" date="2024-09" db="EMBL/GenBank/DDBJ databases">
        <authorList>
            <person name="Sun Q."/>
            <person name="Mori K."/>
        </authorList>
    </citation>
    <scope>NUCLEOTIDE SEQUENCE [LARGE SCALE GENOMIC DNA]</scope>
    <source>
        <strain evidence="2 3">CGMCC 1.15906</strain>
    </source>
</reference>
<dbReference type="InterPro" id="IPR037523">
    <property type="entry name" value="VOC_core"/>
</dbReference>
<dbReference type="InterPro" id="IPR004360">
    <property type="entry name" value="Glyas_Fos-R_dOase_dom"/>
</dbReference>
<dbReference type="EMBL" id="JBHLTC010000030">
    <property type="protein sequence ID" value="MFC0626935.1"/>
    <property type="molecule type" value="Genomic_DNA"/>
</dbReference>
<keyword evidence="3" id="KW-1185">Reference proteome</keyword>
<evidence type="ECO:0000313" key="2">
    <source>
        <dbReference type="EMBL" id="MFC0626935.1"/>
    </source>
</evidence>
<dbReference type="SUPFAM" id="SSF54593">
    <property type="entry name" value="Glyoxalase/Bleomycin resistance protein/Dihydroxybiphenyl dioxygenase"/>
    <property type="match status" value="1"/>
</dbReference>
<dbReference type="Pfam" id="PF00903">
    <property type="entry name" value="Glyoxalase"/>
    <property type="match status" value="1"/>
</dbReference>
<sequence length="130" mass="14110">MTRSSVRAQPMIAVTAVEKSSAWYQLVLGVSSGHGGTEYEQLRSDGVLVMQLHRLEVGHHHGAIGDPALPVGNGVALWFELDDLDEAVRRTASAGVEVVTELHHNPNAGHRELWLRDPDGYLVVLADQVA</sequence>
<dbReference type="Proteomes" id="UP001589890">
    <property type="component" value="Unassembled WGS sequence"/>
</dbReference>
<dbReference type="Gene3D" id="3.10.180.10">
    <property type="entry name" value="2,3-Dihydroxybiphenyl 1,2-Dioxygenase, domain 1"/>
    <property type="match status" value="1"/>
</dbReference>
<feature type="domain" description="VOC" evidence="1">
    <location>
        <begin position="6"/>
        <end position="128"/>
    </location>
</feature>
<accession>A0ABV6QQX1</accession>
<evidence type="ECO:0000313" key="3">
    <source>
        <dbReference type="Proteomes" id="UP001589890"/>
    </source>
</evidence>
<name>A0ABV6QQX1_9ACTN</name>
<comment type="caution">
    <text evidence="2">The sequence shown here is derived from an EMBL/GenBank/DDBJ whole genome shotgun (WGS) entry which is preliminary data.</text>
</comment>
<evidence type="ECO:0000259" key="1">
    <source>
        <dbReference type="PROSITE" id="PS51819"/>
    </source>
</evidence>
<proteinExistence type="predicted"/>
<dbReference type="RefSeq" id="WP_380051070.1">
    <property type="nucleotide sequence ID" value="NZ_JBHLTC010000030.1"/>
</dbReference>
<gene>
    <name evidence="2" type="ORF">ACFFGN_22835</name>
</gene>
<protein>
    <submittedName>
        <fullName evidence="2">VOC family protein</fullName>
    </submittedName>
</protein>
<dbReference type="PROSITE" id="PS51819">
    <property type="entry name" value="VOC"/>
    <property type="match status" value="1"/>
</dbReference>
<dbReference type="InterPro" id="IPR029068">
    <property type="entry name" value="Glyas_Bleomycin-R_OHBP_Dase"/>
</dbReference>